<dbReference type="AlphaFoldDB" id="A0A0D9XME0"/>
<dbReference type="EnsemblPlants" id="LPERR10G14200.1">
    <property type="protein sequence ID" value="LPERR10G14200.1"/>
    <property type="gene ID" value="LPERR10G14200"/>
</dbReference>
<keyword evidence="2" id="KW-1185">Reference proteome</keyword>
<evidence type="ECO:0000313" key="1">
    <source>
        <dbReference type="EnsemblPlants" id="LPERR10G14200.1"/>
    </source>
</evidence>
<organism evidence="1 2">
    <name type="scientific">Leersia perrieri</name>
    <dbReference type="NCBI Taxonomy" id="77586"/>
    <lineage>
        <taxon>Eukaryota</taxon>
        <taxon>Viridiplantae</taxon>
        <taxon>Streptophyta</taxon>
        <taxon>Embryophyta</taxon>
        <taxon>Tracheophyta</taxon>
        <taxon>Spermatophyta</taxon>
        <taxon>Magnoliopsida</taxon>
        <taxon>Liliopsida</taxon>
        <taxon>Poales</taxon>
        <taxon>Poaceae</taxon>
        <taxon>BOP clade</taxon>
        <taxon>Oryzoideae</taxon>
        <taxon>Oryzeae</taxon>
        <taxon>Oryzinae</taxon>
        <taxon>Leersia</taxon>
    </lineage>
</organism>
<reference evidence="1" key="3">
    <citation type="submission" date="2015-04" db="UniProtKB">
        <authorList>
            <consortium name="EnsemblPlants"/>
        </authorList>
    </citation>
    <scope>IDENTIFICATION</scope>
</reference>
<sequence length="63" mass="7115">MTKHTIILRTQTGSKFFSESCNRRDGFMVDGYGSNFIFSSRFLPSSSAVKYSVSKSWPCTSFT</sequence>
<evidence type="ECO:0000313" key="2">
    <source>
        <dbReference type="Proteomes" id="UP000032180"/>
    </source>
</evidence>
<reference evidence="2" key="2">
    <citation type="submission" date="2013-12" db="EMBL/GenBank/DDBJ databases">
        <authorList>
            <person name="Yu Y."/>
            <person name="Lee S."/>
            <person name="de Baynast K."/>
            <person name="Wissotski M."/>
            <person name="Liu L."/>
            <person name="Talag J."/>
            <person name="Goicoechea J."/>
            <person name="Angelova A."/>
            <person name="Jetty R."/>
            <person name="Kudrna D."/>
            <person name="Golser W."/>
            <person name="Rivera L."/>
            <person name="Zhang J."/>
            <person name="Wing R."/>
        </authorList>
    </citation>
    <scope>NUCLEOTIDE SEQUENCE</scope>
</reference>
<accession>A0A0D9XME0</accession>
<dbReference type="HOGENOM" id="CLU_2888986_0_0_1"/>
<dbReference type="Proteomes" id="UP000032180">
    <property type="component" value="Chromosome 10"/>
</dbReference>
<protein>
    <submittedName>
        <fullName evidence="1">Uncharacterized protein</fullName>
    </submittedName>
</protein>
<proteinExistence type="predicted"/>
<name>A0A0D9XME0_9ORYZ</name>
<dbReference type="Gramene" id="LPERR10G14200.1">
    <property type="protein sequence ID" value="LPERR10G14200.1"/>
    <property type="gene ID" value="LPERR10G14200"/>
</dbReference>
<reference evidence="1 2" key="1">
    <citation type="submission" date="2012-08" db="EMBL/GenBank/DDBJ databases">
        <title>Oryza genome evolution.</title>
        <authorList>
            <person name="Wing R.A."/>
        </authorList>
    </citation>
    <scope>NUCLEOTIDE SEQUENCE</scope>
</reference>